<dbReference type="PANTHER" id="PTHR47152:SF2">
    <property type="entry name" value="SLR2084 PROTEIN"/>
    <property type="match status" value="1"/>
</dbReference>
<accession>A0A2W1JPV8</accession>
<dbReference type="InterPro" id="IPR011335">
    <property type="entry name" value="Restrct_endonuc-II-like"/>
</dbReference>
<dbReference type="SUPFAM" id="SSF52980">
    <property type="entry name" value="Restriction endonuclease-like"/>
    <property type="match status" value="1"/>
</dbReference>
<dbReference type="Pfam" id="PF05685">
    <property type="entry name" value="Uma2"/>
    <property type="match status" value="1"/>
</dbReference>
<sequence>MVIAAPEPRAELRPTGEQRVVLWGLSWEDYLQILNTLPQSRGSRLIYDDGVLEITVPLEAHEFSGRLIERFIITLVELMSLQIKTMGSTTMNYPHLKKGAEPDNAYYIQNQPLVKGRKVDFRQDPPPDLVVEVDITHTDIAKNQFYSSLGIPEFWRFNGKIWRIYQLQEGVYVEVEASPTFPLVPKERLYTFLEQAKEDEIEAVRSLRAWWSTVQS</sequence>
<organism evidence="2 3">
    <name type="scientific">Acaryochloris thomasi RCC1774</name>
    <dbReference type="NCBI Taxonomy" id="1764569"/>
    <lineage>
        <taxon>Bacteria</taxon>
        <taxon>Bacillati</taxon>
        <taxon>Cyanobacteriota</taxon>
        <taxon>Cyanophyceae</taxon>
        <taxon>Acaryochloridales</taxon>
        <taxon>Acaryochloridaceae</taxon>
        <taxon>Acaryochloris</taxon>
        <taxon>Acaryochloris thomasi</taxon>
    </lineage>
</organism>
<keyword evidence="3" id="KW-1185">Reference proteome</keyword>
<evidence type="ECO:0000313" key="3">
    <source>
        <dbReference type="Proteomes" id="UP000248857"/>
    </source>
</evidence>
<dbReference type="InterPro" id="IPR012296">
    <property type="entry name" value="Nuclease_put_TT1808"/>
</dbReference>
<evidence type="ECO:0000313" key="2">
    <source>
        <dbReference type="EMBL" id="PZD75286.1"/>
    </source>
</evidence>
<name>A0A2W1JPV8_9CYAN</name>
<proteinExistence type="predicted"/>
<dbReference type="Gene3D" id="3.90.1570.10">
    <property type="entry name" value="tt1808, chain A"/>
    <property type="match status" value="1"/>
</dbReference>
<gene>
    <name evidence="2" type="ORF">C1752_00216</name>
</gene>
<reference evidence="2 3" key="1">
    <citation type="journal article" date="2018" name="Sci. Rep.">
        <title>A novel species of the marine cyanobacterium Acaryochloris with a unique pigment content and lifestyle.</title>
        <authorList>
            <person name="Partensky F."/>
            <person name="Six C."/>
            <person name="Ratin M."/>
            <person name="Garczarek L."/>
            <person name="Vaulot D."/>
            <person name="Probert I."/>
            <person name="Calteau A."/>
            <person name="Gourvil P."/>
            <person name="Marie D."/>
            <person name="Grebert T."/>
            <person name="Bouchier C."/>
            <person name="Le Panse S."/>
            <person name="Gachenot M."/>
            <person name="Rodriguez F."/>
            <person name="Garrido J.L."/>
        </authorList>
    </citation>
    <scope>NUCLEOTIDE SEQUENCE [LARGE SCALE GENOMIC DNA]</scope>
    <source>
        <strain evidence="2 3">RCC1774</strain>
    </source>
</reference>
<evidence type="ECO:0000259" key="1">
    <source>
        <dbReference type="Pfam" id="PF05685"/>
    </source>
</evidence>
<comment type="caution">
    <text evidence="2">The sequence shown here is derived from an EMBL/GenBank/DDBJ whole genome shotgun (WGS) entry which is preliminary data.</text>
</comment>
<dbReference type="OrthoDB" id="5768410at2"/>
<dbReference type="EMBL" id="PQWO01000001">
    <property type="protein sequence ID" value="PZD75286.1"/>
    <property type="molecule type" value="Genomic_DNA"/>
</dbReference>
<dbReference type="AlphaFoldDB" id="A0A2W1JPV8"/>
<protein>
    <recommendedName>
        <fullName evidence="1">Putative restriction endonuclease domain-containing protein</fullName>
    </recommendedName>
</protein>
<dbReference type="PANTHER" id="PTHR47152">
    <property type="entry name" value="SLR2084 PROTEIN-RELATED"/>
    <property type="match status" value="1"/>
</dbReference>
<dbReference type="RefSeq" id="WP_110984200.1">
    <property type="nucleotide sequence ID" value="NZ_CAWNWM010000001.1"/>
</dbReference>
<dbReference type="CDD" id="cd06260">
    <property type="entry name" value="DUF820-like"/>
    <property type="match status" value="1"/>
</dbReference>
<dbReference type="Proteomes" id="UP000248857">
    <property type="component" value="Unassembled WGS sequence"/>
</dbReference>
<feature type="domain" description="Putative restriction endonuclease" evidence="1">
    <location>
        <begin position="27"/>
        <end position="179"/>
    </location>
</feature>
<dbReference type="InterPro" id="IPR008538">
    <property type="entry name" value="Uma2"/>
</dbReference>